<dbReference type="InterPro" id="IPR006029">
    <property type="entry name" value="Neurotrans-gated_channel_TM"/>
</dbReference>
<name>E4XP68_OIKDI</name>
<evidence type="ECO:0000256" key="3">
    <source>
        <dbReference type="SAM" id="Phobius"/>
    </source>
</evidence>
<keyword evidence="3" id="KW-0812">Transmembrane</keyword>
<dbReference type="CDD" id="cd19049">
    <property type="entry name" value="LGIC_TM_anion"/>
    <property type="match status" value="1"/>
</dbReference>
<dbReference type="Proteomes" id="UP000001307">
    <property type="component" value="Unassembled WGS sequence"/>
</dbReference>
<dbReference type="Pfam" id="PF02932">
    <property type="entry name" value="Neur_chan_memb"/>
    <property type="match status" value="1"/>
</dbReference>
<dbReference type="InParanoid" id="E4XP68"/>
<evidence type="ECO:0000259" key="4">
    <source>
        <dbReference type="Pfam" id="PF02932"/>
    </source>
</evidence>
<dbReference type="EMBL" id="FN653089">
    <property type="protein sequence ID" value="CBY11656.1"/>
    <property type="molecule type" value="Genomic_DNA"/>
</dbReference>
<dbReference type="InterPro" id="IPR036719">
    <property type="entry name" value="Neuro-gated_channel_TM_sf"/>
</dbReference>
<keyword evidence="2" id="KW-0868">Chloride</keyword>
<reference evidence="5" key="1">
    <citation type="journal article" date="2010" name="Science">
        <title>Plasticity of animal genome architecture unmasked by rapid evolution of a pelagic tunicate.</title>
        <authorList>
            <person name="Denoeud F."/>
            <person name="Henriet S."/>
            <person name="Mungpakdee S."/>
            <person name="Aury J.M."/>
            <person name="Da Silva C."/>
            <person name="Brinkmann H."/>
            <person name="Mikhaleva J."/>
            <person name="Olsen L.C."/>
            <person name="Jubin C."/>
            <person name="Canestro C."/>
            <person name="Bouquet J.M."/>
            <person name="Danks G."/>
            <person name="Poulain J."/>
            <person name="Campsteijn C."/>
            <person name="Adamski M."/>
            <person name="Cross I."/>
            <person name="Yadetie F."/>
            <person name="Muffato M."/>
            <person name="Louis A."/>
            <person name="Butcher S."/>
            <person name="Tsagkogeorga G."/>
            <person name="Konrad A."/>
            <person name="Singh S."/>
            <person name="Jensen M.F."/>
            <person name="Cong E.H."/>
            <person name="Eikeseth-Otteraa H."/>
            <person name="Noel B."/>
            <person name="Anthouard V."/>
            <person name="Porcel B.M."/>
            <person name="Kachouri-Lafond R."/>
            <person name="Nishino A."/>
            <person name="Ugolini M."/>
            <person name="Chourrout P."/>
            <person name="Nishida H."/>
            <person name="Aasland R."/>
            <person name="Huzurbazar S."/>
            <person name="Westhof E."/>
            <person name="Delsuc F."/>
            <person name="Lehrach H."/>
            <person name="Reinhardt R."/>
            <person name="Weissenbach J."/>
            <person name="Roy S.W."/>
            <person name="Artiguenave F."/>
            <person name="Postlethwait J.H."/>
            <person name="Manak J.R."/>
            <person name="Thompson E.M."/>
            <person name="Jaillon O."/>
            <person name="Du Pasquier L."/>
            <person name="Boudinot P."/>
            <person name="Liberles D.A."/>
            <person name="Volff J.N."/>
            <person name="Philippe H."/>
            <person name="Lenhard B."/>
            <person name="Roest Crollius H."/>
            <person name="Wincker P."/>
            <person name="Chourrout D."/>
        </authorList>
    </citation>
    <scope>NUCLEOTIDE SEQUENCE [LARGE SCALE GENOMIC DNA]</scope>
</reference>
<organism evidence="5">
    <name type="scientific">Oikopleura dioica</name>
    <name type="common">Tunicate</name>
    <dbReference type="NCBI Taxonomy" id="34765"/>
    <lineage>
        <taxon>Eukaryota</taxon>
        <taxon>Metazoa</taxon>
        <taxon>Chordata</taxon>
        <taxon>Tunicata</taxon>
        <taxon>Appendicularia</taxon>
        <taxon>Copelata</taxon>
        <taxon>Oikopleuridae</taxon>
        <taxon>Oikopleura</taxon>
    </lineage>
</organism>
<keyword evidence="6" id="KW-1185">Reference proteome</keyword>
<keyword evidence="1" id="KW-0406">Ion transport</keyword>
<keyword evidence="1" id="KW-0407">Ion channel</keyword>
<protein>
    <recommendedName>
        <fullName evidence="4">Neurotransmitter-gated ion-channel transmembrane domain-containing protein</fullName>
    </recommendedName>
</protein>
<dbReference type="GO" id="GO:0005254">
    <property type="term" value="F:chloride channel activity"/>
    <property type="evidence" value="ECO:0007669"/>
    <property type="project" value="UniProtKB-KW"/>
</dbReference>
<dbReference type="InterPro" id="IPR038050">
    <property type="entry name" value="Neuro_actylchol_rec"/>
</dbReference>
<proteinExistence type="predicted"/>
<evidence type="ECO:0000256" key="2">
    <source>
        <dbReference type="ARBA" id="ARBA00023214"/>
    </source>
</evidence>
<feature type="domain" description="Neurotransmitter-gated ion-channel transmembrane" evidence="4">
    <location>
        <begin position="97"/>
        <end position="178"/>
    </location>
</feature>
<sequence>MVGNPSIERVESLQIDKAGDILLLKRIDLLLICFMDLTFYECPVSFYSDESKLEVSAVSSSLIHESPAGFRIATISKQKTSNMTSAPCHTRLFMHFLCVLVSFFAFWIKVDHVPARVTLGVTTFLAILGQSQSINSSMPKVSYLKALDVWLIVCNIFVFGTMIENTVAQVLLRKKQRQSSGIVENLRPSLLMAANALGLQPSGNIDCEKNGLSESSRSSEHARLMKKINRAGQSRRRASLVGNIEELDQQRNVVISGLAAMWLDSLARKVFPALFLVFNSAFWTVVVANMLIKRNIAAEILHK</sequence>
<keyword evidence="3" id="KW-0472">Membrane</keyword>
<keyword evidence="1" id="KW-0869">Chloride channel</keyword>
<feature type="transmembrane region" description="Helical" evidence="3">
    <location>
        <begin position="149"/>
        <end position="172"/>
    </location>
</feature>
<evidence type="ECO:0000313" key="5">
    <source>
        <dbReference type="EMBL" id="CBY11656.1"/>
    </source>
</evidence>
<dbReference type="GO" id="GO:0004888">
    <property type="term" value="F:transmembrane signaling receptor activity"/>
    <property type="evidence" value="ECO:0007669"/>
    <property type="project" value="InterPro"/>
</dbReference>
<dbReference type="PRINTS" id="PR00253">
    <property type="entry name" value="GABAARECEPTR"/>
</dbReference>
<keyword evidence="1" id="KW-0813">Transport</keyword>
<dbReference type="AlphaFoldDB" id="E4XP68"/>
<dbReference type="OrthoDB" id="442503at2759"/>
<dbReference type="SUPFAM" id="SSF90112">
    <property type="entry name" value="Neurotransmitter-gated ion-channel transmembrane pore"/>
    <property type="match status" value="1"/>
</dbReference>
<dbReference type="GO" id="GO:0034707">
    <property type="term" value="C:chloride channel complex"/>
    <property type="evidence" value="ECO:0007669"/>
    <property type="project" value="UniProtKB-KW"/>
</dbReference>
<dbReference type="InterPro" id="IPR006201">
    <property type="entry name" value="Neur_channel"/>
</dbReference>
<feature type="transmembrane region" description="Helical" evidence="3">
    <location>
        <begin position="270"/>
        <end position="292"/>
    </location>
</feature>
<keyword evidence="3" id="KW-1133">Transmembrane helix</keyword>
<feature type="transmembrane region" description="Helical" evidence="3">
    <location>
        <begin position="92"/>
        <end position="110"/>
    </location>
</feature>
<gene>
    <name evidence="5" type="ORF">GSOID_T00016830001</name>
</gene>
<evidence type="ECO:0000313" key="6">
    <source>
        <dbReference type="Proteomes" id="UP000001307"/>
    </source>
</evidence>
<dbReference type="InterPro" id="IPR006028">
    <property type="entry name" value="GABAA/Glycine_rcpt"/>
</dbReference>
<dbReference type="PANTHER" id="PTHR18945">
    <property type="entry name" value="NEUROTRANSMITTER GATED ION CHANNEL"/>
    <property type="match status" value="1"/>
</dbReference>
<accession>E4XP68</accession>
<dbReference type="Gene3D" id="1.20.58.390">
    <property type="entry name" value="Neurotransmitter-gated ion-channel transmembrane domain"/>
    <property type="match status" value="1"/>
</dbReference>
<evidence type="ECO:0000256" key="1">
    <source>
        <dbReference type="ARBA" id="ARBA00023173"/>
    </source>
</evidence>